<gene>
    <name evidence="1" type="ORF">GUITHDRAFT_102195</name>
</gene>
<evidence type="ECO:0000313" key="3">
    <source>
        <dbReference type="Proteomes" id="UP000011087"/>
    </source>
</evidence>
<dbReference type="PaxDb" id="55529-EKX52292"/>
<reference evidence="1 3" key="1">
    <citation type="journal article" date="2012" name="Nature">
        <title>Algal genomes reveal evolutionary mosaicism and the fate of nucleomorphs.</title>
        <authorList>
            <consortium name="DOE Joint Genome Institute"/>
            <person name="Curtis B.A."/>
            <person name="Tanifuji G."/>
            <person name="Burki F."/>
            <person name="Gruber A."/>
            <person name="Irimia M."/>
            <person name="Maruyama S."/>
            <person name="Arias M.C."/>
            <person name="Ball S.G."/>
            <person name="Gile G.H."/>
            <person name="Hirakawa Y."/>
            <person name="Hopkins J.F."/>
            <person name="Kuo A."/>
            <person name="Rensing S.A."/>
            <person name="Schmutz J."/>
            <person name="Symeonidi A."/>
            <person name="Elias M."/>
            <person name="Eveleigh R.J."/>
            <person name="Herman E.K."/>
            <person name="Klute M.J."/>
            <person name="Nakayama T."/>
            <person name="Obornik M."/>
            <person name="Reyes-Prieto A."/>
            <person name="Armbrust E.V."/>
            <person name="Aves S.J."/>
            <person name="Beiko R.G."/>
            <person name="Coutinho P."/>
            <person name="Dacks J.B."/>
            <person name="Durnford D.G."/>
            <person name="Fast N.M."/>
            <person name="Green B.R."/>
            <person name="Grisdale C.J."/>
            <person name="Hempel F."/>
            <person name="Henrissat B."/>
            <person name="Hoppner M.P."/>
            <person name="Ishida K."/>
            <person name="Kim E."/>
            <person name="Koreny L."/>
            <person name="Kroth P.G."/>
            <person name="Liu Y."/>
            <person name="Malik S.B."/>
            <person name="Maier U.G."/>
            <person name="McRose D."/>
            <person name="Mock T."/>
            <person name="Neilson J.A."/>
            <person name="Onodera N.T."/>
            <person name="Poole A.M."/>
            <person name="Pritham E.J."/>
            <person name="Richards T.A."/>
            <person name="Rocap G."/>
            <person name="Roy S.W."/>
            <person name="Sarai C."/>
            <person name="Schaack S."/>
            <person name="Shirato S."/>
            <person name="Slamovits C.H."/>
            <person name="Spencer D.F."/>
            <person name="Suzuki S."/>
            <person name="Worden A.Z."/>
            <person name="Zauner S."/>
            <person name="Barry K."/>
            <person name="Bell C."/>
            <person name="Bharti A.K."/>
            <person name="Crow J.A."/>
            <person name="Grimwood J."/>
            <person name="Kramer R."/>
            <person name="Lindquist E."/>
            <person name="Lucas S."/>
            <person name="Salamov A."/>
            <person name="McFadden G.I."/>
            <person name="Lane C.E."/>
            <person name="Keeling P.J."/>
            <person name="Gray M.W."/>
            <person name="Grigoriev I.V."/>
            <person name="Archibald J.M."/>
        </authorList>
    </citation>
    <scope>NUCLEOTIDE SEQUENCE</scope>
    <source>
        <strain evidence="1 3">CCMP2712</strain>
    </source>
</reference>
<reference evidence="3" key="2">
    <citation type="submission" date="2012-11" db="EMBL/GenBank/DDBJ databases">
        <authorList>
            <person name="Kuo A."/>
            <person name="Curtis B.A."/>
            <person name="Tanifuji G."/>
            <person name="Burki F."/>
            <person name="Gruber A."/>
            <person name="Irimia M."/>
            <person name="Maruyama S."/>
            <person name="Arias M.C."/>
            <person name="Ball S.G."/>
            <person name="Gile G.H."/>
            <person name="Hirakawa Y."/>
            <person name="Hopkins J.F."/>
            <person name="Rensing S.A."/>
            <person name="Schmutz J."/>
            <person name="Symeonidi A."/>
            <person name="Elias M."/>
            <person name="Eveleigh R.J."/>
            <person name="Herman E.K."/>
            <person name="Klute M.J."/>
            <person name="Nakayama T."/>
            <person name="Obornik M."/>
            <person name="Reyes-Prieto A."/>
            <person name="Armbrust E.V."/>
            <person name="Aves S.J."/>
            <person name="Beiko R.G."/>
            <person name="Coutinho P."/>
            <person name="Dacks J.B."/>
            <person name="Durnford D.G."/>
            <person name="Fast N.M."/>
            <person name="Green B.R."/>
            <person name="Grisdale C."/>
            <person name="Hempe F."/>
            <person name="Henrissat B."/>
            <person name="Hoppner M.P."/>
            <person name="Ishida K.-I."/>
            <person name="Kim E."/>
            <person name="Koreny L."/>
            <person name="Kroth P.G."/>
            <person name="Liu Y."/>
            <person name="Malik S.-B."/>
            <person name="Maier U.G."/>
            <person name="McRose D."/>
            <person name="Mock T."/>
            <person name="Neilson J.A."/>
            <person name="Onodera N.T."/>
            <person name="Poole A.M."/>
            <person name="Pritham E.J."/>
            <person name="Richards T.A."/>
            <person name="Rocap G."/>
            <person name="Roy S.W."/>
            <person name="Sarai C."/>
            <person name="Schaack S."/>
            <person name="Shirato S."/>
            <person name="Slamovits C.H."/>
            <person name="Spencer D.F."/>
            <person name="Suzuki S."/>
            <person name="Worden A.Z."/>
            <person name="Zauner S."/>
            <person name="Barry K."/>
            <person name="Bell C."/>
            <person name="Bharti A.K."/>
            <person name="Crow J.A."/>
            <person name="Grimwood J."/>
            <person name="Kramer R."/>
            <person name="Lindquist E."/>
            <person name="Lucas S."/>
            <person name="Salamov A."/>
            <person name="McFadden G.I."/>
            <person name="Lane C.E."/>
            <person name="Keeling P.J."/>
            <person name="Gray M.W."/>
            <person name="Grigoriev I.V."/>
            <person name="Archibald J.M."/>
        </authorList>
    </citation>
    <scope>NUCLEOTIDE SEQUENCE</scope>
    <source>
        <strain evidence="3">CCMP2712</strain>
    </source>
</reference>
<evidence type="ECO:0000313" key="2">
    <source>
        <dbReference type="EnsemblProtists" id="EKX52292"/>
    </source>
</evidence>
<dbReference type="EnsemblProtists" id="EKX52292">
    <property type="protein sequence ID" value="EKX52292"/>
    <property type="gene ID" value="GUITHDRAFT_102195"/>
</dbReference>
<dbReference type="AlphaFoldDB" id="L1JVA2"/>
<dbReference type="KEGG" id="gtt:GUITHDRAFT_102195"/>
<protein>
    <submittedName>
        <fullName evidence="1 2">Uncharacterized protein</fullName>
    </submittedName>
</protein>
<accession>L1JVA2</accession>
<organism evidence="1">
    <name type="scientific">Guillardia theta (strain CCMP2712)</name>
    <name type="common">Cryptophyte</name>
    <dbReference type="NCBI Taxonomy" id="905079"/>
    <lineage>
        <taxon>Eukaryota</taxon>
        <taxon>Cryptophyceae</taxon>
        <taxon>Pyrenomonadales</taxon>
        <taxon>Geminigeraceae</taxon>
        <taxon>Guillardia</taxon>
    </lineage>
</organism>
<name>L1JVA2_GUITC</name>
<keyword evidence="3" id="KW-1185">Reference proteome</keyword>
<evidence type="ECO:0000313" key="1">
    <source>
        <dbReference type="EMBL" id="EKX52292.1"/>
    </source>
</evidence>
<dbReference type="RefSeq" id="XP_005839272.1">
    <property type="nucleotide sequence ID" value="XM_005839215.1"/>
</dbReference>
<sequence length="77" mass="8560">MKPKAERVHVQAVLEKAALEKQLRMLKKVAVSYEEKKPEQAQNVNMNLALVGAGLAKMKNMRDSSSNDSESDAWSSD</sequence>
<dbReference type="EMBL" id="JH992973">
    <property type="protein sequence ID" value="EKX52292.1"/>
    <property type="molecule type" value="Genomic_DNA"/>
</dbReference>
<proteinExistence type="predicted"/>
<dbReference type="HOGENOM" id="CLU_2643259_0_0_1"/>
<dbReference type="GeneID" id="17308712"/>
<reference evidence="2" key="3">
    <citation type="submission" date="2015-06" db="UniProtKB">
        <authorList>
            <consortium name="EnsemblProtists"/>
        </authorList>
    </citation>
    <scope>IDENTIFICATION</scope>
</reference>
<dbReference type="Proteomes" id="UP000011087">
    <property type="component" value="Unassembled WGS sequence"/>
</dbReference>